<proteinExistence type="predicted"/>
<feature type="transmembrane region" description="Helical" evidence="6">
    <location>
        <begin position="12"/>
        <end position="31"/>
    </location>
</feature>
<keyword evidence="4 6" id="KW-1133">Transmembrane helix</keyword>
<feature type="transmembrane region" description="Helical" evidence="6">
    <location>
        <begin position="65"/>
        <end position="83"/>
    </location>
</feature>
<evidence type="ECO:0000259" key="7">
    <source>
        <dbReference type="Pfam" id="PF13407"/>
    </source>
</evidence>
<feature type="transmembrane region" description="Helical" evidence="6">
    <location>
        <begin position="37"/>
        <end position="58"/>
    </location>
</feature>
<feature type="transmembrane region" description="Helical" evidence="6">
    <location>
        <begin position="89"/>
        <end position="109"/>
    </location>
</feature>
<keyword evidence="5 6" id="KW-0472">Membrane</keyword>
<evidence type="ECO:0000256" key="2">
    <source>
        <dbReference type="ARBA" id="ARBA00022475"/>
    </source>
</evidence>
<comment type="caution">
    <text evidence="8">The sequence shown here is derived from an EMBL/GenBank/DDBJ whole genome shotgun (WGS) entry which is preliminary data.</text>
</comment>
<dbReference type="Proteomes" id="UP001183817">
    <property type="component" value="Unassembled WGS sequence"/>
</dbReference>
<dbReference type="EMBL" id="JAVDYI010000001">
    <property type="protein sequence ID" value="MDR7358783.1"/>
    <property type="molecule type" value="Genomic_DNA"/>
</dbReference>
<dbReference type="Pfam" id="PF13407">
    <property type="entry name" value="Peripla_BP_4"/>
    <property type="match status" value="1"/>
</dbReference>
<dbReference type="PANTHER" id="PTHR32196">
    <property type="entry name" value="ABC TRANSPORTER PERMEASE PROTEIN YPHD-RELATED-RELATED"/>
    <property type="match status" value="1"/>
</dbReference>
<feature type="transmembrane region" description="Helical" evidence="6">
    <location>
        <begin position="329"/>
        <end position="349"/>
    </location>
</feature>
<dbReference type="InterPro" id="IPR025997">
    <property type="entry name" value="SBP_2_dom"/>
</dbReference>
<evidence type="ECO:0000256" key="5">
    <source>
        <dbReference type="ARBA" id="ARBA00023136"/>
    </source>
</evidence>
<keyword evidence="3 6" id="KW-0812">Transmembrane</keyword>
<keyword evidence="9" id="KW-1185">Reference proteome</keyword>
<evidence type="ECO:0000256" key="3">
    <source>
        <dbReference type="ARBA" id="ARBA00022692"/>
    </source>
</evidence>
<comment type="subcellular location">
    <subcellularLocation>
        <location evidence="1">Cell membrane</location>
        <topology evidence="1">Multi-pass membrane protein</topology>
    </subcellularLocation>
</comment>
<dbReference type="CDD" id="cd06579">
    <property type="entry name" value="TM_PBP1_transp_AraH_like"/>
    <property type="match status" value="1"/>
</dbReference>
<dbReference type="SUPFAM" id="SSF53822">
    <property type="entry name" value="Periplasmic binding protein-like I"/>
    <property type="match status" value="1"/>
</dbReference>
<evidence type="ECO:0000256" key="1">
    <source>
        <dbReference type="ARBA" id="ARBA00004651"/>
    </source>
</evidence>
<accession>A0ABU2BM41</accession>
<feature type="transmembrane region" description="Helical" evidence="6">
    <location>
        <begin position="205"/>
        <end position="224"/>
    </location>
</feature>
<evidence type="ECO:0000256" key="4">
    <source>
        <dbReference type="ARBA" id="ARBA00022989"/>
    </source>
</evidence>
<feature type="transmembrane region" description="Helical" evidence="6">
    <location>
        <begin position="116"/>
        <end position="135"/>
    </location>
</feature>
<feature type="transmembrane region" description="Helical" evidence="6">
    <location>
        <begin position="155"/>
        <end position="177"/>
    </location>
</feature>
<sequence>MNRFAAVADQLRAVWMLAIVAIALVIATPLFQQPTNLLNILVTAAVVTLLAIGQTYVIILAEIDLSVGAVLGFSAMSSAMVMAEHGFVAGFLVGLGVGAGAGLVNGLLVTKTRMPSFIATLATMSIFAGLALQLSQGNPVGVTSNAFLGMGQGKFLGIANPIWIMLLVAAVAGYVLARTKFGRELYATGDNVEASRLSGISTDRVKILAFTISGVLAAIAGFILTARLGTAQPTAGTGLELAAIAAVIIGGTSLAGGRGAIIGTVIGGILLATIDNGLNLLNVSPFLQNVVKGLVILIAVYLDRNSGMLARIFKGTPVGKATKRPNGKFVLPAIAVIVAIAVIAVVTVVNRGNSAVAEAKSATLVISTLNNPFFVSVADGSKAQAEADGIALDVQNANNDDTAALNQATTALVKKPDVLILDPTSSESGGSIVQQANSADVPVVAFDRMPDKGELRAFIGYDAVEAGKNGAKALCEAVGGKGNVAEVQGILGTSVARDRSNGFREGMKECPGVKIVATQTANFDRGKSLDVTNNILQATRPLTASMRPTTKWPWARWPP</sequence>
<evidence type="ECO:0000256" key="6">
    <source>
        <dbReference type="SAM" id="Phobius"/>
    </source>
</evidence>
<evidence type="ECO:0000313" key="8">
    <source>
        <dbReference type="EMBL" id="MDR7358783.1"/>
    </source>
</evidence>
<dbReference type="InterPro" id="IPR028082">
    <property type="entry name" value="Peripla_BP_I"/>
</dbReference>
<keyword evidence="2" id="KW-1003">Cell membrane</keyword>
<organism evidence="8 9">
    <name type="scientific">Paeniglutamicibacter sulfureus</name>
    <dbReference type="NCBI Taxonomy" id="43666"/>
    <lineage>
        <taxon>Bacteria</taxon>
        <taxon>Bacillati</taxon>
        <taxon>Actinomycetota</taxon>
        <taxon>Actinomycetes</taxon>
        <taxon>Micrococcales</taxon>
        <taxon>Micrococcaceae</taxon>
        <taxon>Paeniglutamicibacter</taxon>
    </lineage>
</organism>
<dbReference type="Gene3D" id="3.40.50.2300">
    <property type="match status" value="2"/>
</dbReference>
<gene>
    <name evidence="8" type="ORF">J2S64_002474</name>
</gene>
<feature type="transmembrane region" description="Helical" evidence="6">
    <location>
        <begin position="286"/>
        <end position="302"/>
    </location>
</feature>
<evidence type="ECO:0000313" key="9">
    <source>
        <dbReference type="Proteomes" id="UP001183817"/>
    </source>
</evidence>
<dbReference type="Pfam" id="PF02653">
    <property type="entry name" value="BPD_transp_2"/>
    <property type="match status" value="1"/>
</dbReference>
<name>A0ABU2BM41_9MICC</name>
<dbReference type="InterPro" id="IPR001851">
    <property type="entry name" value="ABC_transp_permease"/>
</dbReference>
<reference evidence="8 9" key="1">
    <citation type="submission" date="2023-07" db="EMBL/GenBank/DDBJ databases">
        <title>Sequencing the genomes of 1000 actinobacteria strains.</title>
        <authorList>
            <person name="Klenk H.-P."/>
        </authorList>
    </citation>
    <scope>NUCLEOTIDE SEQUENCE [LARGE SCALE GENOMIC DNA]</scope>
    <source>
        <strain evidence="8 9">DSM 20167</strain>
    </source>
</reference>
<feature type="domain" description="Periplasmic binding protein" evidence="7">
    <location>
        <begin position="364"/>
        <end position="541"/>
    </location>
</feature>
<protein>
    <submittedName>
        <fullName evidence="8">Ribose transport system permease protein</fullName>
    </submittedName>
</protein>
<dbReference type="PANTHER" id="PTHR32196:SF72">
    <property type="entry name" value="RIBOSE IMPORT PERMEASE PROTEIN RBSC"/>
    <property type="match status" value="1"/>
</dbReference>